<name>A0ABR6W083_9BACT</name>
<dbReference type="EMBL" id="VFIA01000002">
    <property type="protein sequence ID" value="MBC3790019.1"/>
    <property type="molecule type" value="Genomic_DNA"/>
</dbReference>
<dbReference type="Gene3D" id="3.30.70.1290">
    <property type="entry name" value="Transposase IS200-like"/>
    <property type="match status" value="1"/>
</dbReference>
<dbReference type="NCBIfam" id="NF033573">
    <property type="entry name" value="transpos_IS200"/>
    <property type="match status" value="1"/>
</dbReference>
<organism evidence="2 3">
    <name type="scientific">Spirosoma utsteinense</name>
    <dbReference type="NCBI Taxonomy" id="2585773"/>
    <lineage>
        <taxon>Bacteria</taxon>
        <taxon>Pseudomonadati</taxon>
        <taxon>Bacteroidota</taxon>
        <taxon>Cytophagia</taxon>
        <taxon>Cytophagales</taxon>
        <taxon>Cytophagaceae</taxon>
        <taxon>Spirosoma</taxon>
    </lineage>
</organism>
<feature type="domain" description="Transposase IS200-like" evidence="1">
    <location>
        <begin position="12"/>
        <end position="129"/>
    </location>
</feature>
<keyword evidence="3" id="KW-1185">Reference proteome</keyword>
<dbReference type="PANTHER" id="PTHR33360:SF2">
    <property type="entry name" value="TRANSPOSASE FOR INSERTION SEQUENCE ELEMENT IS200"/>
    <property type="match status" value="1"/>
</dbReference>
<dbReference type="PANTHER" id="PTHR33360">
    <property type="entry name" value="TRANSPOSASE FOR INSERTION SEQUENCE ELEMENT IS200"/>
    <property type="match status" value="1"/>
</dbReference>
<accession>A0ABR6W083</accession>
<evidence type="ECO:0000259" key="1">
    <source>
        <dbReference type="SMART" id="SM01321"/>
    </source>
</evidence>
<gene>
    <name evidence="2" type="ORF">FH603_503</name>
</gene>
<dbReference type="RefSeq" id="WP_186735693.1">
    <property type="nucleotide sequence ID" value="NZ_VFIA01000002.1"/>
</dbReference>
<proteinExistence type="predicted"/>
<reference evidence="2 3" key="1">
    <citation type="submission" date="2019-06" db="EMBL/GenBank/DDBJ databases">
        <title>Spirosoma utsteinense sp. nov. isolated from Antarctic ice-free soils.</title>
        <authorList>
            <person name="Tahon G."/>
        </authorList>
    </citation>
    <scope>NUCLEOTIDE SEQUENCE [LARGE SCALE GENOMIC DNA]</scope>
    <source>
        <strain evidence="2 3">LMG 31447</strain>
    </source>
</reference>
<sequence length="132" mass="15325">MEKKLNSSRGCVYNIGYHLIWCPKYRRKVLTGDVEIRLKEILLKVAAEHEWAIASLEVMPDHVHVFVKCGPTDSPNHVVSQFKGRASFELRNEFRWLKTKLPALWSRSYYCESVGNISEAAIQAYIENQKTR</sequence>
<dbReference type="SUPFAM" id="SSF143422">
    <property type="entry name" value="Transposase IS200-like"/>
    <property type="match status" value="1"/>
</dbReference>
<dbReference type="InterPro" id="IPR036515">
    <property type="entry name" value="Transposase_17_sf"/>
</dbReference>
<dbReference type="Proteomes" id="UP000700732">
    <property type="component" value="Unassembled WGS sequence"/>
</dbReference>
<dbReference type="InterPro" id="IPR002686">
    <property type="entry name" value="Transposase_17"/>
</dbReference>
<comment type="caution">
    <text evidence="2">The sequence shown here is derived from an EMBL/GenBank/DDBJ whole genome shotgun (WGS) entry which is preliminary data.</text>
</comment>
<evidence type="ECO:0000313" key="2">
    <source>
        <dbReference type="EMBL" id="MBC3790019.1"/>
    </source>
</evidence>
<protein>
    <submittedName>
        <fullName evidence="2">Transposase</fullName>
    </submittedName>
</protein>
<dbReference type="Pfam" id="PF01797">
    <property type="entry name" value="Y1_Tnp"/>
    <property type="match status" value="1"/>
</dbReference>
<dbReference type="SMART" id="SM01321">
    <property type="entry name" value="Y1_Tnp"/>
    <property type="match status" value="1"/>
</dbReference>
<evidence type="ECO:0000313" key="3">
    <source>
        <dbReference type="Proteomes" id="UP000700732"/>
    </source>
</evidence>